<reference evidence="2 3" key="1">
    <citation type="submission" date="2018-07" db="EMBL/GenBank/DDBJ databases">
        <title>Genomic Encyclopedia of Type Strains, Phase IV (KMG-IV): sequencing the most valuable type-strain genomes for metagenomic binning, comparative biology and taxonomic classification.</title>
        <authorList>
            <person name="Goeker M."/>
        </authorList>
    </citation>
    <scope>NUCLEOTIDE SEQUENCE [LARGE SCALE GENOMIC DNA]</scope>
    <source>
        <strain evidence="2 3">DSM 44952</strain>
    </source>
</reference>
<evidence type="ECO:0000313" key="3">
    <source>
        <dbReference type="Proteomes" id="UP000255355"/>
    </source>
</evidence>
<dbReference type="Gene3D" id="3.40.50.150">
    <property type="entry name" value="Vaccinia Virus protein VP39"/>
    <property type="match status" value="1"/>
</dbReference>
<sequence length="289" mass="31513">MFSNDPAVEITDIETTTGNSPVDYVHGYGEDEAERLVEQADLLAAMVHDGTRFTAGARVLEAGCGVGAQTVHLLRRSPEIALTGLDRSRASLDIARSRVAACMPEANVEWVGGDLYEPPFAEDSFDHVFVCFVLEHVRSPARILRSLRRVLRPGGSITLVEGDHGFDSFRPDSAYARKVIDSLVRVQSDADGDALVGRKLHGLLAESGYADIVTFPRPIRVDSDSPRYAKEFARNTHIPMIEAVRDKATGSGYISRDDWDQGISDLYRTASEGVLSVTFMKATAIVSTA</sequence>
<keyword evidence="2" id="KW-0489">Methyltransferase</keyword>
<dbReference type="InterPro" id="IPR029063">
    <property type="entry name" value="SAM-dependent_MTases_sf"/>
</dbReference>
<dbReference type="AlphaFoldDB" id="A0A370H6Z8"/>
<dbReference type="Pfam" id="PF13649">
    <property type="entry name" value="Methyltransf_25"/>
    <property type="match status" value="1"/>
</dbReference>
<dbReference type="OrthoDB" id="4307675at2"/>
<comment type="caution">
    <text evidence="2">The sequence shown here is derived from an EMBL/GenBank/DDBJ whole genome shotgun (WGS) entry which is preliminary data.</text>
</comment>
<evidence type="ECO:0000259" key="1">
    <source>
        <dbReference type="Pfam" id="PF13649"/>
    </source>
</evidence>
<dbReference type="PANTHER" id="PTHR42912">
    <property type="entry name" value="METHYLTRANSFERASE"/>
    <property type="match status" value="1"/>
</dbReference>
<keyword evidence="2" id="KW-0808">Transferase</keyword>
<dbReference type="CDD" id="cd02440">
    <property type="entry name" value="AdoMet_MTases"/>
    <property type="match status" value="1"/>
</dbReference>
<feature type="domain" description="Methyltransferase" evidence="1">
    <location>
        <begin position="59"/>
        <end position="155"/>
    </location>
</feature>
<dbReference type="EMBL" id="QQAZ01000004">
    <property type="protein sequence ID" value="RDI52133.1"/>
    <property type="molecule type" value="Genomic_DNA"/>
</dbReference>
<name>A0A370H6Z8_9NOCA</name>
<dbReference type="SUPFAM" id="SSF53335">
    <property type="entry name" value="S-adenosyl-L-methionine-dependent methyltransferases"/>
    <property type="match status" value="1"/>
</dbReference>
<gene>
    <name evidence="2" type="ORF">DFR68_104621</name>
</gene>
<dbReference type="Proteomes" id="UP000255355">
    <property type="component" value="Unassembled WGS sequence"/>
</dbReference>
<dbReference type="InterPro" id="IPR041698">
    <property type="entry name" value="Methyltransf_25"/>
</dbReference>
<dbReference type="InterPro" id="IPR050508">
    <property type="entry name" value="Methyltransf_Superfamily"/>
</dbReference>
<organism evidence="2 3">
    <name type="scientific">Nocardia mexicana</name>
    <dbReference type="NCBI Taxonomy" id="279262"/>
    <lineage>
        <taxon>Bacteria</taxon>
        <taxon>Bacillati</taxon>
        <taxon>Actinomycetota</taxon>
        <taxon>Actinomycetes</taxon>
        <taxon>Mycobacteriales</taxon>
        <taxon>Nocardiaceae</taxon>
        <taxon>Nocardia</taxon>
    </lineage>
</organism>
<dbReference type="PANTHER" id="PTHR42912:SF93">
    <property type="entry name" value="N6-ADENOSINE-METHYLTRANSFERASE TMT1A"/>
    <property type="match status" value="1"/>
</dbReference>
<dbReference type="GO" id="GO:0008757">
    <property type="term" value="F:S-adenosylmethionine-dependent methyltransferase activity"/>
    <property type="evidence" value="ECO:0007669"/>
    <property type="project" value="InterPro"/>
</dbReference>
<proteinExistence type="predicted"/>
<dbReference type="Gene3D" id="6.10.140.1580">
    <property type="match status" value="1"/>
</dbReference>
<protein>
    <submittedName>
        <fullName evidence="2">Methyltransferase family protein</fullName>
    </submittedName>
</protein>
<evidence type="ECO:0000313" key="2">
    <source>
        <dbReference type="EMBL" id="RDI52133.1"/>
    </source>
</evidence>
<accession>A0A370H6Z8</accession>
<keyword evidence="3" id="KW-1185">Reference proteome</keyword>
<dbReference type="RefSeq" id="WP_068024537.1">
    <property type="nucleotide sequence ID" value="NZ_QQAZ01000004.1"/>
</dbReference>
<dbReference type="GO" id="GO:0032259">
    <property type="term" value="P:methylation"/>
    <property type="evidence" value="ECO:0007669"/>
    <property type="project" value="UniProtKB-KW"/>
</dbReference>